<evidence type="ECO:0000313" key="2">
    <source>
        <dbReference type="Proteomes" id="UP000179227"/>
    </source>
</evidence>
<dbReference type="AlphaFoldDB" id="A0A1F5HWI2"/>
<dbReference type="Proteomes" id="UP000179227">
    <property type="component" value="Unassembled WGS sequence"/>
</dbReference>
<gene>
    <name evidence="1" type="ORF">A3A60_00345</name>
</gene>
<proteinExistence type="predicted"/>
<accession>A0A1F5HWI2</accession>
<reference evidence="1 2" key="1">
    <citation type="journal article" date="2016" name="Nat. Commun.">
        <title>Thousands of microbial genomes shed light on interconnected biogeochemical processes in an aquifer system.</title>
        <authorList>
            <person name="Anantharaman K."/>
            <person name="Brown C.T."/>
            <person name="Hug L.A."/>
            <person name="Sharon I."/>
            <person name="Castelle C.J."/>
            <person name="Probst A.J."/>
            <person name="Thomas B.C."/>
            <person name="Singh A."/>
            <person name="Wilkins M.J."/>
            <person name="Karaoz U."/>
            <person name="Brodie E.L."/>
            <person name="Williams K.H."/>
            <person name="Hubbard S.S."/>
            <person name="Banfield J.F."/>
        </authorList>
    </citation>
    <scope>NUCLEOTIDE SEQUENCE [LARGE SCALE GENOMIC DNA]</scope>
</reference>
<organism evidence="1 2">
    <name type="scientific">Candidatus Curtissbacteria bacterium RIFCSPLOWO2_01_FULL_42_26</name>
    <dbReference type="NCBI Taxonomy" id="1797729"/>
    <lineage>
        <taxon>Bacteria</taxon>
        <taxon>Candidatus Curtissiibacteriota</taxon>
    </lineage>
</organism>
<dbReference type="EMBL" id="MFBS01000037">
    <property type="protein sequence ID" value="OGE08365.1"/>
    <property type="molecule type" value="Genomic_DNA"/>
</dbReference>
<dbReference type="STRING" id="1797729.A3A60_00345"/>
<name>A0A1F5HWI2_9BACT</name>
<comment type="caution">
    <text evidence="1">The sequence shown here is derived from an EMBL/GenBank/DDBJ whole genome shotgun (WGS) entry which is preliminary data.</text>
</comment>
<evidence type="ECO:0000313" key="1">
    <source>
        <dbReference type="EMBL" id="OGE08365.1"/>
    </source>
</evidence>
<protein>
    <submittedName>
        <fullName evidence="1">Uncharacterized protein</fullName>
    </submittedName>
</protein>
<sequence>MTKRERFPELAPERKSFSLDDYYLALGDNIFLNTATGVPVGRKKRVELDLAGLRWKPEEGVWRISGWVKKYDKSGDYYHQGVAYVAGEHFVLKWWLLEQGEVEDAVHIPPDKLAAIARKNVREEILVNRLVKHLESGDGLTFLHVKRWGVAENFPIIVGWKEKN</sequence>